<dbReference type="Pfam" id="PF12765">
    <property type="entry name" value="Cohesin_HEAT"/>
    <property type="match status" value="1"/>
</dbReference>
<dbReference type="Proteomes" id="UP000287033">
    <property type="component" value="Unassembled WGS sequence"/>
</dbReference>
<evidence type="ECO:0000259" key="4">
    <source>
        <dbReference type="Pfam" id="PF25458"/>
    </source>
</evidence>
<dbReference type="FunFam" id="1.25.10.10:FF:000119">
    <property type="entry name" value="Integrator complex subunit 4"/>
    <property type="match status" value="1"/>
</dbReference>
<gene>
    <name evidence="5" type="ORF">chiPu_0015790</name>
</gene>
<comment type="subcellular location">
    <subcellularLocation>
        <location evidence="1">Nucleus</location>
    </subcellularLocation>
</comment>
<dbReference type="STRING" id="137246.A0A401T3W2"/>
<name>A0A401T3W2_CHIPU</name>
<dbReference type="SUPFAM" id="SSF48371">
    <property type="entry name" value="ARM repeat"/>
    <property type="match status" value="1"/>
</dbReference>
<feature type="domain" description="Integrator complex subunit 4/Protein SIEL C-terminal Ig-like" evidence="4">
    <location>
        <begin position="727"/>
        <end position="871"/>
    </location>
</feature>
<protein>
    <recommendedName>
        <fullName evidence="7">Integrator complex subunit 4</fullName>
    </recommendedName>
</protein>
<dbReference type="GO" id="GO:0016180">
    <property type="term" value="P:snRNA processing"/>
    <property type="evidence" value="ECO:0007669"/>
    <property type="project" value="TreeGrafter"/>
</dbReference>
<evidence type="ECO:0008006" key="7">
    <source>
        <dbReference type="Google" id="ProtNLM"/>
    </source>
</evidence>
<feature type="domain" description="INTS4 8 helical bundle" evidence="3">
    <location>
        <begin position="603"/>
        <end position="718"/>
    </location>
</feature>
<proteinExistence type="predicted"/>
<dbReference type="InterPro" id="IPR026003">
    <property type="entry name" value="Cohesin_HEAT"/>
</dbReference>
<evidence type="ECO:0000313" key="6">
    <source>
        <dbReference type="Proteomes" id="UP000287033"/>
    </source>
</evidence>
<dbReference type="InterPro" id="IPR011989">
    <property type="entry name" value="ARM-like"/>
</dbReference>
<dbReference type="InterPro" id="IPR016024">
    <property type="entry name" value="ARM-type_fold"/>
</dbReference>
<dbReference type="PANTHER" id="PTHR20938">
    <property type="entry name" value="INTEGRATOR COMPLEX SUBUNIT 4"/>
    <property type="match status" value="1"/>
</dbReference>
<accession>A0A401T3W2</accession>
<dbReference type="AlphaFoldDB" id="A0A401T3W2"/>
<keyword evidence="6" id="KW-1185">Reference proteome</keyword>
<dbReference type="PANTHER" id="PTHR20938:SF0">
    <property type="entry name" value="INTEGRATOR COMPLEX SUBUNIT 4"/>
    <property type="match status" value="1"/>
</dbReference>
<evidence type="ECO:0000256" key="1">
    <source>
        <dbReference type="ARBA" id="ARBA00004123"/>
    </source>
</evidence>
<dbReference type="OrthoDB" id="18190at2759"/>
<dbReference type="Gene3D" id="1.25.10.10">
    <property type="entry name" value="Leucine-rich Repeat Variant"/>
    <property type="match status" value="1"/>
</dbReference>
<comment type="caution">
    <text evidence="5">The sequence shown here is derived from an EMBL/GenBank/DDBJ whole genome shotgun (WGS) entry which is preliminary data.</text>
</comment>
<evidence type="ECO:0000256" key="2">
    <source>
        <dbReference type="ARBA" id="ARBA00023242"/>
    </source>
</evidence>
<dbReference type="FunFam" id="1.25.10.10:FF:000118">
    <property type="entry name" value="Integrator complex subunit 4"/>
    <property type="match status" value="1"/>
</dbReference>
<dbReference type="OMA" id="GNRHPDY"/>
<dbReference type="EMBL" id="BEZZ01000973">
    <property type="protein sequence ID" value="GCC37287.1"/>
    <property type="molecule type" value="Genomic_DNA"/>
</dbReference>
<dbReference type="InterPro" id="IPR056235">
    <property type="entry name" value="INTS4_8HBD"/>
</dbReference>
<organism evidence="5 6">
    <name type="scientific">Chiloscyllium punctatum</name>
    <name type="common">Brownbanded bambooshark</name>
    <name type="synonym">Hemiscyllium punctatum</name>
    <dbReference type="NCBI Taxonomy" id="137246"/>
    <lineage>
        <taxon>Eukaryota</taxon>
        <taxon>Metazoa</taxon>
        <taxon>Chordata</taxon>
        <taxon>Craniata</taxon>
        <taxon>Vertebrata</taxon>
        <taxon>Chondrichthyes</taxon>
        <taxon>Elasmobranchii</taxon>
        <taxon>Galeomorphii</taxon>
        <taxon>Galeoidea</taxon>
        <taxon>Orectolobiformes</taxon>
        <taxon>Hemiscylliidae</taxon>
        <taxon>Chiloscyllium</taxon>
    </lineage>
</organism>
<evidence type="ECO:0000313" key="5">
    <source>
        <dbReference type="EMBL" id="GCC37287.1"/>
    </source>
</evidence>
<dbReference type="Pfam" id="PF13646">
    <property type="entry name" value="HEAT_2"/>
    <property type="match status" value="1"/>
</dbReference>
<sequence length="874" mass="98258">MHVCLFTSVFPLQENESSVRLKIASLIGLLSKTPGFAADCIIDDVIVALNNEKSHHVLAQLLDTILVIGLQLQDNLPLSFRLVEIGCKHLADTSHMVRNKCLQLIGCLGSLDKLVTKELENLAARDVQKIISDSFTDQDPRVRTAAMKAMLQLHERGMKLQQIIYCQACKALSDDYEQVRSVAVQLVWVLSQLYPDSIVPIPSSNEEIRLVDDAFGKVCHMVNDGSWLVRVQAAKLLGSMHQVSVQFLEQTLDKKLMSDLKRKRSAHERAKELYTSGEFSSGRKWGDDAPKEAVDTYTVNLINSGACGAFVHGLEDEMYEVRNAAVESLCLLARASASFAEKCLDFLVDMFNDEIEEVRLGSIHALRKISCHIRLREDQLDTVLAVLEDSSRDIREALHELLCYTNVSTKDGIHLALVELLKNLAKYPTDRNSIWKCLKYLGSRHPTLVLPLVPELLSTHPYFDTPEPDMDDPAYIAVLVLVFNAAKTCPTMSALFSDHTFRHYAYLRDSLSHLVPPLQLPGRKMVSVSDSTNVELSEDSSRQFVQQSLDRVQSIQHLDTQGAQDLLKLTIRDLQRLGELQPELAGIAEFSATYLECQLLLMKILEHTYKLEFLYSGLESRHIAIIHHMRLQAKALQLILTARTTRGMETLINMCEAFLQEIETFPRYFASELHYIQGSFIEKLLEVMPRLVACKPAEMVKILQTTLRHSSFLLLTLPEQVQRASATIIEPTGESDNPLRFTSGLVVALDVDATLEHVQDPQNTVKVQIMYPDGQAHIIHPKPADFRNPGPGRHRLITQVYLSHTAWTEPCQIEVQLLLAYSSSRSRMCSLATGSRSAWSDSTDGLPQTDNIIEGTINLSKHVKVYLMPKPARR</sequence>
<dbReference type="Pfam" id="PF24493">
    <property type="entry name" value="INTS4_8HBD"/>
    <property type="match status" value="1"/>
</dbReference>
<dbReference type="GO" id="GO:0032039">
    <property type="term" value="C:integrator complex"/>
    <property type="evidence" value="ECO:0007669"/>
    <property type="project" value="TreeGrafter"/>
</dbReference>
<evidence type="ECO:0000259" key="3">
    <source>
        <dbReference type="Pfam" id="PF24493"/>
    </source>
</evidence>
<dbReference type="InterPro" id="IPR057412">
    <property type="entry name" value="INTS4_C"/>
</dbReference>
<keyword evidence="2" id="KW-0539">Nucleus</keyword>
<reference evidence="5 6" key="1">
    <citation type="journal article" date="2018" name="Nat. Ecol. Evol.">
        <title>Shark genomes provide insights into elasmobranch evolution and the origin of vertebrates.</title>
        <authorList>
            <person name="Hara Y"/>
            <person name="Yamaguchi K"/>
            <person name="Onimaru K"/>
            <person name="Kadota M"/>
            <person name="Koyanagi M"/>
            <person name="Keeley SD"/>
            <person name="Tatsumi K"/>
            <person name="Tanaka K"/>
            <person name="Motone F"/>
            <person name="Kageyama Y"/>
            <person name="Nozu R"/>
            <person name="Adachi N"/>
            <person name="Nishimura O"/>
            <person name="Nakagawa R"/>
            <person name="Tanegashima C"/>
            <person name="Kiyatake I"/>
            <person name="Matsumoto R"/>
            <person name="Murakumo K"/>
            <person name="Nishida K"/>
            <person name="Terakita A"/>
            <person name="Kuratani S"/>
            <person name="Sato K"/>
            <person name="Hyodo S Kuraku.S."/>
        </authorList>
    </citation>
    <scope>NUCLEOTIDE SEQUENCE [LARGE SCALE GENOMIC DNA]</scope>
</reference>
<dbReference type="Pfam" id="PF25458">
    <property type="entry name" value="INTS4_C"/>
    <property type="match status" value="1"/>
</dbReference>